<protein>
    <submittedName>
        <fullName evidence="1">Uncharacterized protein</fullName>
    </submittedName>
</protein>
<dbReference type="EMBL" id="AMWJ02000002">
    <property type="protein sequence ID" value="NNJ16163.1"/>
    <property type="molecule type" value="Genomic_DNA"/>
</dbReference>
<keyword evidence="2" id="KW-1185">Reference proteome</keyword>
<evidence type="ECO:0000313" key="1">
    <source>
        <dbReference type="EMBL" id="NNJ16163.1"/>
    </source>
</evidence>
<reference evidence="1 2" key="1">
    <citation type="journal article" date="2013" name="Genome Announc.">
        <title>Genome Sequence of Naphthalene-Degrading Soil Bacterium Pseudomonas putida CSV86.</title>
        <authorList>
            <person name="Phale P.S."/>
            <person name="Paliwal V."/>
            <person name="Raju S.C."/>
            <person name="Modak A."/>
            <person name="Purohit H.J."/>
        </authorList>
    </citation>
    <scope>NUCLEOTIDE SEQUENCE [LARGE SCALE GENOMIC DNA]</scope>
    <source>
        <strain evidence="1 2">CSV86</strain>
    </source>
</reference>
<comment type="caution">
    <text evidence="1">The sequence shown here is derived from an EMBL/GenBank/DDBJ whole genome shotgun (WGS) entry which is preliminary data.</text>
</comment>
<dbReference type="Proteomes" id="UP000010448">
    <property type="component" value="Unassembled WGS sequence"/>
</dbReference>
<gene>
    <name evidence="1" type="ORF">CSV86_013480</name>
</gene>
<dbReference type="AlphaFoldDB" id="A0A7K4EER1"/>
<organism evidence="1 2">
    <name type="scientific">Pseudomonas bharatica CSV86</name>
    <dbReference type="NCBI Taxonomy" id="1005395"/>
    <lineage>
        <taxon>Bacteria</taxon>
        <taxon>Pseudomonadati</taxon>
        <taxon>Pseudomonadota</taxon>
        <taxon>Gammaproteobacteria</taxon>
        <taxon>Pseudomonadales</taxon>
        <taxon>Pseudomonadaceae</taxon>
        <taxon>Pseudomonas</taxon>
        <taxon>Pseudomonas bharatica</taxon>
    </lineage>
</organism>
<evidence type="ECO:0000313" key="2">
    <source>
        <dbReference type="Proteomes" id="UP000010448"/>
    </source>
</evidence>
<proteinExistence type="predicted"/>
<name>A0A7K4EER1_9PSED</name>
<accession>A0A7K4EER1</accession>
<sequence>MLYSSPPLRWSRPLTLAVRALALAMRRHGCPPRGTQVEAIAAGQAAALVADALPCRHQQGRSTADTPPSLTRLIRSRPRPASLRNTPWVLSSCPASHAATQQQRQAGLAVQAALGAVVDLAAVIETDCCPETMP</sequence>